<evidence type="ECO:0000313" key="3">
    <source>
        <dbReference type="Proteomes" id="UP001162131"/>
    </source>
</evidence>
<dbReference type="PROSITE" id="PS50896">
    <property type="entry name" value="LISH"/>
    <property type="match status" value="1"/>
</dbReference>
<dbReference type="InterPro" id="IPR006595">
    <property type="entry name" value="CTLH_C"/>
</dbReference>
<dbReference type="Proteomes" id="UP001162131">
    <property type="component" value="Unassembled WGS sequence"/>
</dbReference>
<dbReference type="InterPro" id="IPR050618">
    <property type="entry name" value="Ubq-SigPath_Reg"/>
</dbReference>
<feature type="domain" description="CTLH" evidence="1">
    <location>
        <begin position="78"/>
        <end position="135"/>
    </location>
</feature>
<evidence type="ECO:0000313" key="2">
    <source>
        <dbReference type="EMBL" id="CAG9319678.1"/>
    </source>
</evidence>
<name>A0AAU9J6T9_9CILI</name>
<dbReference type="AlphaFoldDB" id="A0AAU9J6T9"/>
<dbReference type="Pfam" id="PF10607">
    <property type="entry name" value="CTLH"/>
    <property type="match status" value="1"/>
</dbReference>
<reference evidence="2" key="1">
    <citation type="submission" date="2021-09" db="EMBL/GenBank/DDBJ databases">
        <authorList>
            <consortium name="AG Swart"/>
            <person name="Singh M."/>
            <person name="Singh A."/>
            <person name="Seah K."/>
            <person name="Emmerich C."/>
        </authorList>
    </citation>
    <scope>NUCLEOTIDE SEQUENCE</scope>
    <source>
        <strain evidence="2">ATCC30299</strain>
    </source>
</reference>
<dbReference type="SMART" id="SM00668">
    <property type="entry name" value="CTLH"/>
    <property type="match status" value="1"/>
</dbReference>
<protein>
    <recommendedName>
        <fullName evidence="1">CTLH domain-containing protein</fullName>
    </recommendedName>
</protein>
<proteinExistence type="predicted"/>
<sequence>MLNIMPYYKPDIINIMSAERNKKIITEEEWKKRIDDLKIPKKQLNQLVMNYLVLEGYKTAAEQFRTESGTEPGVELSTLEDRMKIRNAIMRGQIEEAIDMINTSNPLLLQQNQSLFFNLRLQRLIEYIKENRISEALGYGQEVLAPAAQGNKEYLGELEKAMSLLAFNDLSTSPVSHLASISRLQQIASEVNAAILTSQGQPPNSKLQVFMKLLSWTQRKLENTVEFPVIRDLAAARLELP</sequence>
<dbReference type="EMBL" id="CAJZBQ010000023">
    <property type="protein sequence ID" value="CAG9319678.1"/>
    <property type="molecule type" value="Genomic_DNA"/>
</dbReference>
<organism evidence="2 3">
    <name type="scientific">Blepharisma stoltei</name>
    <dbReference type="NCBI Taxonomy" id="1481888"/>
    <lineage>
        <taxon>Eukaryota</taxon>
        <taxon>Sar</taxon>
        <taxon>Alveolata</taxon>
        <taxon>Ciliophora</taxon>
        <taxon>Postciliodesmatophora</taxon>
        <taxon>Heterotrichea</taxon>
        <taxon>Heterotrichida</taxon>
        <taxon>Blepharismidae</taxon>
        <taxon>Blepharisma</taxon>
    </lineage>
</organism>
<dbReference type="InterPro" id="IPR024964">
    <property type="entry name" value="CTLH/CRA"/>
</dbReference>
<keyword evidence="3" id="KW-1185">Reference proteome</keyword>
<evidence type="ECO:0000259" key="1">
    <source>
        <dbReference type="PROSITE" id="PS50897"/>
    </source>
</evidence>
<accession>A0AAU9J6T9</accession>
<dbReference type="SMART" id="SM00667">
    <property type="entry name" value="LisH"/>
    <property type="match status" value="1"/>
</dbReference>
<dbReference type="Pfam" id="PF08513">
    <property type="entry name" value="LisH"/>
    <property type="match status" value="1"/>
</dbReference>
<comment type="caution">
    <text evidence="2">The sequence shown here is derived from an EMBL/GenBank/DDBJ whole genome shotgun (WGS) entry which is preliminary data.</text>
</comment>
<dbReference type="PROSITE" id="PS50897">
    <property type="entry name" value="CTLH"/>
    <property type="match status" value="1"/>
</dbReference>
<dbReference type="PANTHER" id="PTHR12864">
    <property type="entry name" value="RAN BINDING PROTEIN 9-RELATED"/>
    <property type="match status" value="1"/>
</dbReference>
<dbReference type="InterPro" id="IPR006594">
    <property type="entry name" value="LisH"/>
</dbReference>
<dbReference type="InterPro" id="IPR013144">
    <property type="entry name" value="CRA_dom"/>
</dbReference>
<dbReference type="SMART" id="SM00757">
    <property type="entry name" value="CRA"/>
    <property type="match status" value="1"/>
</dbReference>
<gene>
    <name evidence="2" type="ORF">BSTOLATCC_MIC24229</name>
</gene>